<dbReference type="EMBL" id="JASBWU010000012">
    <property type="protein sequence ID" value="KAJ9117550.1"/>
    <property type="molecule type" value="Genomic_DNA"/>
</dbReference>
<proteinExistence type="predicted"/>
<protein>
    <submittedName>
        <fullName evidence="1">Uncharacterized protein</fullName>
    </submittedName>
</protein>
<gene>
    <name evidence="1" type="ORF">QFC22_004400</name>
</gene>
<organism evidence="1 2">
    <name type="scientific">Naganishia vaughanmartiniae</name>
    <dbReference type="NCBI Taxonomy" id="1424756"/>
    <lineage>
        <taxon>Eukaryota</taxon>
        <taxon>Fungi</taxon>
        <taxon>Dikarya</taxon>
        <taxon>Basidiomycota</taxon>
        <taxon>Agaricomycotina</taxon>
        <taxon>Tremellomycetes</taxon>
        <taxon>Filobasidiales</taxon>
        <taxon>Filobasidiaceae</taxon>
        <taxon>Naganishia</taxon>
    </lineage>
</organism>
<sequence>MSPTSTTVFPPATYPTSLTPRPDDRRPSPASIFEQQQRETLPINVPLPTTSKEPVNGTEHQAPEATSLSPRTYNVSDADLIDGMEDLGSPASFHTAMDIVSPTFGNLGLAAPSSPGPVTPKTSTSILSFMSDMSTLGPLVTHQDIKDNEEWEDKHRTAQRKKLENMLGNGVVVGIDAGSREMKARCLAETKADEPDMDGWEVIPDNGNTSKSKLERTLGQGADSAHVALNAEYRKRPGDSLDLGRTSQEGTTESSIVPLLKAIPAALKAMCDGQSTSTTTLAKPSFPTTSSDTSVKLVGSGSFSAVLQAGRKRLQSRDQDSATSRRGRSSSPDSPDSLDVSQFEGEERGRITDDELKVVNDLDPAERKILLKRTRKLERVLGETLKEREVGRHVVQCHAEKCAISDAEEREGEHRYRASFDATSQPTSDRSQSEVGLPSLSLESTCPMDMSPPNTAANDRDSSDARLRNDSNLEVATKVYHAPQGSPSPRSIKTRARRYSSPTSPGNGAWHDDDDTLGDLASPGYFAHGRSSVERDRRQRRLQMIKLFGEIPPPNRYLADVGSPSHTSASPANRRRSNRSALRAHVDSYYQSIQFIRYLLENDRQSLEHVIGDIQEDAVPVDEIQEEADDDVASAAEQEVGEAYGLQRQRSLSTPCVSAGLPSDRRSSATPNTSPQATGNLDFDSLTSLRRRAAKLNSFFGDPRIGSGHIGRQSKQYIITDKKVALEKLLLELEDNANFDAEQGDLEEEELSEIRSQLLSVRRSVLLLIGAPDASITDAP</sequence>
<name>A0ACC2X0I2_9TREE</name>
<evidence type="ECO:0000313" key="2">
    <source>
        <dbReference type="Proteomes" id="UP001243375"/>
    </source>
</evidence>
<keyword evidence="2" id="KW-1185">Reference proteome</keyword>
<evidence type="ECO:0000313" key="1">
    <source>
        <dbReference type="EMBL" id="KAJ9117550.1"/>
    </source>
</evidence>
<accession>A0ACC2X0I2</accession>
<reference evidence="1" key="1">
    <citation type="submission" date="2023-04" db="EMBL/GenBank/DDBJ databases">
        <title>Draft Genome sequencing of Naganishia species isolated from polar environments using Oxford Nanopore Technology.</title>
        <authorList>
            <person name="Leo P."/>
            <person name="Venkateswaran K."/>
        </authorList>
    </citation>
    <scope>NUCLEOTIDE SEQUENCE</scope>
    <source>
        <strain evidence="1">MNA-CCFEE 5425</strain>
    </source>
</reference>
<dbReference type="Proteomes" id="UP001243375">
    <property type="component" value="Unassembled WGS sequence"/>
</dbReference>
<comment type="caution">
    <text evidence="1">The sequence shown here is derived from an EMBL/GenBank/DDBJ whole genome shotgun (WGS) entry which is preliminary data.</text>
</comment>